<evidence type="ECO:0008006" key="4">
    <source>
        <dbReference type="Google" id="ProtNLM"/>
    </source>
</evidence>
<reference evidence="2 3" key="1">
    <citation type="journal article" date="2003" name="Mol. Microbiol.">
        <title>Genome-based analysis of virulence genes in a non-biofilm-forming Staphylococcus epidermidis strain (ATCC 12228).</title>
        <authorList>
            <person name="Zhang Y.Q."/>
            <person name="Ren S.X."/>
            <person name="Li H.L."/>
            <person name="Wang Y.X."/>
            <person name="Fu G."/>
            <person name="Yang J."/>
            <person name="Qin Z.Q."/>
            <person name="Miao Y.G."/>
            <person name="Wang W.Y."/>
            <person name="Chen R.S."/>
            <person name="Shen Y."/>
            <person name="Chen Z."/>
            <person name="Yuan Z.H."/>
            <person name="Zhao G.P."/>
            <person name="Qu D."/>
            <person name="Danchin A."/>
            <person name="Wen Y.M."/>
        </authorList>
    </citation>
    <scope>NUCLEOTIDE SEQUENCE [LARGE SCALE GENOMIC DNA]</scope>
    <source>
        <strain evidence="3">ATCC 12228 / FDA PCI 1200</strain>
    </source>
</reference>
<feature type="transmembrane region" description="Helical" evidence="1">
    <location>
        <begin position="49"/>
        <end position="69"/>
    </location>
</feature>
<dbReference type="Proteomes" id="UP000001411">
    <property type="component" value="Chromosome"/>
</dbReference>
<dbReference type="KEGG" id="sep:SE_1581"/>
<dbReference type="PATRIC" id="fig|176280.10.peg.1545"/>
<feature type="transmembrane region" description="Helical" evidence="1">
    <location>
        <begin position="134"/>
        <end position="155"/>
    </location>
</feature>
<dbReference type="HOGENOM" id="CLU_128225_0_0_9"/>
<gene>
    <name evidence="2" type="ordered locus">SE_1581</name>
</gene>
<dbReference type="Pfam" id="PF11667">
    <property type="entry name" value="DUF3267"/>
    <property type="match status" value="1"/>
</dbReference>
<keyword evidence="1" id="KW-0472">Membrane</keyword>
<organism evidence="2 3">
    <name type="scientific">Staphylococcus epidermidis (strain ATCC 12228 / FDA PCI 1200)</name>
    <dbReference type="NCBI Taxonomy" id="176280"/>
    <lineage>
        <taxon>Bacteria</taxon>
        <taxon>Bacillati</taxon>
        <taxon>Bacillota</taxon>
        <taxon>Bacilli</taxon>
        <taxon>Bacillales</taxon>
        <taxon>Staphylococcaceae</taxon>
        <taxon>Staphylococcus</taxon>
    </lineage>
</organism>
<proteinExistence type="predicted"/>
<dbReference type="OrthoDB" id="2402052at2"/>
<feature type="transmembrane region" description="Helical" evidence="1">
    <location>
        <begin position="106"/>
        <end position="128"/>
    </location>
</feature>
<evidence type="ECO:0000313" key="3">
    <source>
        <dbReference type="Proteomes" id="UP000001411"/>
    </source>
</evidence>
<feature type="transmembrane region" description="Helical" evidence="1">
    <location>
        <begin position="18"/>
        <end position="37"/>
    </location>
</feature>
<accession>A0A0H2VH49</accession>
<evidence type="ECO:0000313" key="2">
    <source>
        <dbReference type="EMBL" id="AAO05180.1"/>
    </source>
</evidence>
<evidence type="ECO:0000256" key="1">
    <source>
        <dbReference type="SAM" id="Phobius"/>
    </source>
</evidence>
<dbReference type="eggNOG" id="ENOG5032VKF">
    <property type="taxonomic scope" value="Bacteria"/>
</dbReference>
<dbReference type="AlphaFoldDB" id="A0A0H2VH49"/>
<dbReference type="InterPro" id="IPR021683">
    <property type="entry name" value="DUF3267"/>
</dbReference>
<name>A0A0H2VH49_STAES</name>
<sequence>MNVHKIDLSGNKFQIQRFVLLQIVLALFTILFTYKWAYQTTHIIEQNLVMNLIFGFVGFAVLVILHEFIHRILFIIFSKGEKPSLKYDKNKIIVQFSQTCFHRWQFTIIMIAPLVIISATLLALIQIYSFSSLIFMFSIHTSYCMIDVFLVALALQSKFKYIQTYGEGLYLYHQKPTQTYYE</sequence>
<dbReference type="EMBL" id="AE015929">
    <property type="protein sequence ID" value="AAO05180.1"/>
    <property type="molecule type" value="Genomic_DNA"/>
</dbReference>
<protein>
    <recommendedName>
        <fullName evidence="4">DUF3267 domain-containing protein</fullName>
    </recommendedName>
</protein>
<keyword evidence="1" id="KW-0812">Transmembrane</keyword>
<keyword evidence="1" id="KW-1133">Transmembrane helix</keyword>